<keyword evidence="3" id="KW-0964">Secreted</keyword>
<dbReference type="GO" id="GO:0031700">
    <property type="term" value="F:adrenomedullin receptor binding"/>
    <property type="evidence" value="ECO:0007669"/>
    <property type="project" value="TreeGrafter"/>
</dbReference>
<dbReference type="GO" id="GO:1990410">
    <property type="term" value="P:adrenomedullin receptor signaling pathway"/>
    <property type="evidence" value="ECO:0007669"/>
    <property type="project" value="TreeGrafter"/>
</dbReference>
<reference evidence="9" key="1">
    <citation type="submission" date="2025-08" db="UniProtKB">
        <authorList>
            <consortium name="Ensembl"/>
        </authorList>
    </citation>
    <scope>IDENTIFICATION</scope>
</reference>
<dbReference type="GO" id="GO:0007189">
    <property type="term" value="P:adenylate cyclase-activating G protein-coupled receptor signaling pathway"/>
    <property type="evidence" value="ECO:0007669"/>
    <property type="project" value="TreeGrafter"/>
</dbReference>
<evidence type="ECO:0000256" key="3">
    <source>
        <dbReference type="ARBA" id="ARBA00022525"/>
    </source>
</evidence>
<evidence type="ECO:0000256" key="2">
    <source>
        <dbReference type="ARBA" id="ARBA00010575"/>
    </source>
</evidence>
<evidence type="ECO:0000256" key="5">
    <source>
        <dbReference type="ARBA" id="ARBA00023157"/>
    </source>
</evidence>
<feature type="compositionally biased region" description="Polar residues" evidence="7">
    <location>
        <begin position="141"/>
        <end position="151"/>
    </location>
</feature>
<feature type="region of interest" description="Disordered" evidence="7">
    <location>
        <begin position="121"/>
        <end position="173"/>
    </location>
</feature>
<feature type="signal peptide" evidence="8">
    <location>
        <begin position="1"/>
        <end position="23"/>
    </location>
</feature>
<dbReference type="GeneTree" id="ENSGT00730000112205"/>
<dbReference type="GO" id="GO:0005179">
    <property type="term" value="F:hormone activity"/>
    <property type="evidence" value="ECO:0007669"/>
    <property type="project" value="InterPro"/>
</dbReference>
<keyword evidence="4 8" id="KW-0732">Signal</keyword>
<dbReference type="AlphaFoldDB" id="A0A8P4JWZ9"/>
<evidence type="ECO:0000256" key="8">
    <source>
        <dbReference type="SAM" id="SignalP"/>
    </source>
</evidence>
<evidence type="ECO:0000256" key="6">
    <source>
        <dbReference type="PIRSR" id="PIRSR621116-50"/>
    </source>
</evidence>
<reference evidence="9" key="2">
    <citation type="submission" date="2025-09" db="UniProtKB">
        <authorList>
            <consortium name="Ensembl"/>
        </authorList>
    </citation>
    <scope>IDENTIFICATION</scope>
</reference>
<dbReference type="Ensembl" id="ENSDLAT00005077742.1">
    <property type="protein sequence ID" value="ENSDLAP00005064865.1"/>
    <property type="gene ID" value="ENSDLAG00005012501.2"/>
</dbReference>
<evidence type="ECO:0000313" key="10">
    <source>
        <dbReference type="Proteomes" id="UP000694389"/>
    </source>
</evidence>
<dbReference type="InterPro" id="IPR051665">
    <property type="entry name" value="Adrenomedullin-reg_peptide"/>
</dbReference>
<accession>A0A8P4JWZ9</accession>
<dbReference type="InterPro" id="IPR021116">
    <property type="entry name" value="Calcitonin/adrenomedullin"/>
</dbReference>
<keyword evidence="10" id="KW-1185">Reference proteome</keyword>
<evidence type="ECO:0000256" key="4">
    <source>
        <dbReference type="ARBA" id="ARBA00022729"/>
    </source>
</evidence>
<dbReference type="GO" id="GO:0003073">
    <property type="term" value="P:regulation of systemic arterial blood pressure"/>
    <property type="evidence" value="ECO:0007669"/>
    <property type="project" value="TreeGrafter"/>
</dbReference>
<feature type="chain" id="PRO_5035864947" evidence="8">
    <location>
        <begin position="24"/>
        <end position="173"/>
    </location>
</feature>
<dbReference type="Pfam" id="PF00214">
    <property type="entry name" value="Calc_CGRP_IAPP"/>
    <property type="match status" value="1"/>
</dbReference>
<dbReference type="GO" id="GO:0005615">
    <property type="term" value="C:extracellular space"/>
    <property type="evidence" value="ECO:0007669"/>
    <property type="project" value="TreeGrafter"/>
</dbReference>
<keyword evidence="5 6" id="KW-1015">Disulfide bond</keyword>
<sequence length="173" mass="19741">MRFALHTVICCCVFTTVLPLVKGVTEELNTSLKNRFIVWLQNRMKRDLHNCLVANELYSDIHVGPQQDGNAITVSPTSSFGLNIRPRRSPSSKSSGCVLVTCIYHDLPYILQRISDLKEREKVPEDKMGSNGYGRRRRSLQEVTQLALQTGRQRRNTEAGQQLRRHKSTRTMA</sequence>
<dbReference type="GO" id="GO:0010460">
    <property type="term" value="P:positive regulation of heart rate"/>
    <property type="evidence" value="ECO:0007669"/>
    <property type="project" value="TreeGrafter"/>
</dbReference>
<proteinExistence type="inferred from homology"/>
<evidence type="ECO:0000256" key="7">
    <source>
        <dbReference type="SAM" id="MobiDB-lite"/>
    </source>
</evidence>
<comment type="similarity">
    <text evidence="2">Belongs to the adrenomedullin family.</text>
</comment>
<name>A0A8P4JWZ9_DICLA</name>
<protein>
    <submittedName>
        <fullName evidence="9">Uncharacterized protein</fullName>
    </submittedName>
</protein>
<feature type="compositionally biased region" description="Basic residues" evidence="7">
    <location>
        <begin position="163"/>
        <end position="173"/>
    </location>
</feature>
<dbReference type="Proteomes" id="UP000694389">
    <property type="component" value="Unassembled WGS sequence"/>
</dbReference>
<dbReference type="PANTHER" id="PTHR23414:SF3">
    <property type="entry name" value="PRO-ADRENOMEDULLIN"/>
    <property type="match status" value="1"/>
</dbReference>
<evidence type="ECO:0000256" key="1">
    <source>
        <dbReference type="ARBA" id="ARBA00004613"/>
    </source>
</evidence>
<organism evidence="9 10">
    <name type="scientific">Dicentrarchus labrax</name>
    <name type="common">European seabass</name>
    <name type="synonym">Morone labrax</name>
    <dbReference type="NCBI Taxonomy" id="13489"/>
    <lineage>
        <taxon>Eukaryota</taxon>
        <taxon>Metazoa</taxon>
        <taxon>Chordata</taxon>
        <taxon>Craniata</taxon>
        <taxon>Vertebrata</taxon>
        <taxon>Euteleostomi</taxon>
        <taxon>Actinopterygii</taxon>
        <taxon>Neopterygii</taxon>
        <taxon>Teleostei</taxon>
        <taxon>Neoteleostei</taxon>
        <taxon>Acanthomorphata</taxon>
        <taxon>Eupercaria</taxon>
        <taxon>Moronidae</taxon>
        <taxon>Dicentrarchus</taxon>
    </lineage>
</organism>
<comment type="subcellular location">
    <subcellularLocation>
        <location evidence="1">Secreted</location>
    </subcellularLocation>
</comment>
<evidence type="ECO:0000313" key="9">
    <source>
        <dbReference type="Ensembl" id="ENSDLAP00005064865.1"/>
    </source>
</evidence>
<feature type="disulfide bond" evidence="6">
    <location>
        <begin position="97"/>
        <end position="102"/>
    </location>
</feature>
<dbReference type="PANTHER" id="PTHR23414">
    <property type="entry name" value="ADRENOMEDULLIN, ADM"/>
    <property type="match status" value="1"/>
</dbReference>
<gene>
    <name evidence="9" type="primary">admb</name>
</gene>